<dbReference type="RefSeq" id="WP_345326878.1">
    <property type="nucleotide sequence ID" value="NZ_BAABGA010000076.1"/>
</dbReference>
<accession>A0ABP8NDU4</accession>
<reference evidence="4" key="1">
    <citation type="journal article" date="2019" name="Int. J. Syst. Evol. Microbiol.">
        <title>The Global Catalogue of Microorganisms (GCM) 10K type strain sequencing project: providing services to taxonomists for standard genome sequencing and annotation.</title>
        <authorList>
            <consortium name="The Broad Institute Genomics Platform"/>
            <consortium name="The Broad Institute Genome Sequencing Center for Infectious Disease"/>
            <person name="Wu L."/>
            <person name="Ma J."/>
        </authorList>
    </citation>
    <scope>NUCLEOTIDE SEQUENCE [LARGE SCALE GENOMIC DNA]</scope>
    <source>
        <strain evidence="4">JCM 17759</strain>
    </source>
</reference>
<dbReference type="InterPro" id="IPR028994">
    <property type="entry name" value="Integrin_alpha_N"/>
</dbReference>
<proteinExistence type="predicted"/>
<keyword evidence="1 2" id="KW-0732">Signal</keyword>
<name>A0ABP8NDU4_9BACT</name>
<dbReference type="PANTHER" id="PTHR44103">
    <property type="entry name" value="PROPROTEIN CONVERTASE P"/>
    <property type="match status" value="1"/>
</dbReference>
<comment type="caution">
    <text evidence="3">The sequence shown here is derived from an EMBL/GenBank/DDBJ whole genome shotgun (WGS) entry which is preliminary data.</text>
</comment>
<feature type="chain" id="PRO_5045946628" description="FG-GAP repeat protein" evidence="2">
    <location>
        <begin position="27"/>
        <end position="448"/>
    </location>
</feature>
<evidence type="ECO:0000313" key="3">
    <source>
        <dbReference type="EMBL" id="GAA4465658.1"/>
    </source>
</evidence>
<gene>
    <name evidence="3" type="ORF">GCM10023156_53630</name>
</gene>
<dbReference type="Pfam" id="PF13517">
    <property type="entry name" value="FG-GAP_3"/>
    <property type="match status" value="1"/>
</dbReference>
<keyword evidence="4" id="KW-1185">Reference proteome</keyword>
<dbReference type="PANTHER" id="PTHR44103:SF1">
    <property type="entry name" value="PROPROTEIN CONVERTASE P"/>
    <property type="match status" value="1"/>
</dbReference>
<sequence length="448" mass="49254">MGVKALQRLTVIVTIVWTTTMTVAQGADGTTNTLFEPPIRLRADGQFIDTGPAWGHSAPCIEDLDGDGLDDLIVGDFGGKFRWYHNTGTASEPAYESKGFIQAGDVDAEVNIYCCIGSQARFCDLDGDGIRDMIANSYDPGHCYLFRGLPNNRFAAREELLDKTGVPIRSAPIQKQHYQSFGSFFEAVDWDDDGDLDLLIGCFDGTVKLRLNEGNAKTPEFAAENVDIDAAGEPLKVNAHFCPVVADWDGDGLWDVIAGSDDGSVTFFRNAGTKTSPTFAKGVILVDAHEGNGYNRVMWDESAIIPGIRSQVDVADVNGDGKLDLVVGDFYTAYDFKSDLSPQQKQEAEELIAASEKLGKAFAEKLKALRKDFAERYPGDEVFSDEADKAWSTEYKALRETLEAKEMEENEEQFAKSLRPYLATTKGSGDRSFDLALAHGHVWLYLRK</sequence>
<evidence type="ECO:0000256" key="2">
    <source>
        <dbReference type="SAM" id="SignalP"/>
    </source>
</evidence>
<evidence type="ECO:0000313" key="4">
    <source>
        <dbReference type="Proteomes" id="UP001500840"/>
    </source>
</evidence>
<organism evidence="3 4">
    <name type="scientific">Novipirellula rosea</name>
    <dbReference type="NCBI Taxonomy" id="1031540"/>
    <lineage>
        <taxon>Bacteria</taxon>
        <taxon>Pseudomonadati</taxon>
        <taxon>Planctomycetota</taxon>
        <taxon>Planctomycetia</taxon>
        <taxon>Pirellulales</taxon>
        <taxon>Pirellulaceae</taxon>
        <taxon>Novipirellula</taxon>
    </lineage>
</organism>
<dbReference type="InterPro" id="IPR013517">
    <property type="entry name" value="FG-GAP"/>
</dbReference>
<dbReference type="Proteomes" id="UP001500840">
    <property type="component" value="Unassembled WGS sequence"/>
</dbReference>
<evidence type="ECO:0000256" key="1">
    <source>
        <dbReference type="ARBA" id="ARBA00022729"/>
    </source>
</evidence>
<evidence type="ECO:0008006" key="5">
    <source>
        <dbReference type="Google" id="ProtNLM"/>
    </source>
</evidence>
<feature type="signal peptide" evidence="2">
    <location>
        <begin position="1"/>
        <end position="26"/>
    </location>
</feature>
<dbReference type="SUPFAM" id="SSF69318">
    <property type="entry name" value="Integrin alpha N-terminal domain"/>
    <property type="match status" value="1"/>
</dbReference>
<dbReference type="Gene3D" id="2.130.10.130">
    <property type="entry name" value="Integrin alpha, N-terminal"/>
    <property type="match status" value="2"/>
</dbReference>
<protein>
    <recommendedName>
        <fullName evidence="5">FG-GAP repeat protein</fullName>
    </recommendedName>
</protein>
<dbReference type="EMBL" id="BAABGA010000076">
    <property type="protein sequence ID" value="GAA4465658.1"/>
    <property type="molecule type" value="Genomic_DNA"/>
</dbReference>